<keyword evidence="6" id="KW-0031">Aminopeptidase</keyword>
<evidence type="ECO:0000313" key="7">
    <source>
        <dbReference type="Proteomes" id="UP000469325"/>
    </source>
</evidence>
<dbReference type="GO" id="GO:0004177">
    <property type="term" value="F:aminopeptidase activity"/>
    <property type="evidence" value="ECO:0007669"/>
    <property type="project" value="UniProtKB-KW"/>
</dbReference>
<evidence type="ECO:0000256" key="1">
    <source>
        <dbReference type="ARBA" id="ARBA00022723"/>
    </source>
</evidence>
<dbReference type="SUPFAM" id="SSF53092">
    <property type="entry name" value="Creatinase/prolidase N-terminal domain"/>
    <property type="match status" value="1"/>
</dbReference>
<dbReference type="Pfam" id="PF01321">
    <property type="entry name" value="Creatinase_N"/>
    <property type="match status" value="1"/>
</dbReference>
<organism evidence="6 7">
    <name type="scientific">Olsenella porci</name>
    <dbReference type="NCBI Taxonomy" id="2652279"/>
    <lineage>
        <taxon>Bacteria</taxon>
        <taxon>Bacillati</taxon>
        <taxon>Actinomycetota</taxon>
        <taxon>Coriobacteriia</taxon>
        <taxon>Coriobacteriales</taxon>
        <taxon>Atopobiaceae</taxon>
        <taxon>Olsenella</taxon>
    </lineage>
</organism>
<keyword evidence="7" id="KW-1185">Reference proteome</keyword>
<evidence type="ECO:0000313" key="6">
    <source>
        <dbReference type="EMBL" id="MST73073.1"/>
    </source>
</evidence>
<dbReference type="SUPFAM" id="SSF55920">
    <property type="entry name" value="Creatinase/aminopeptidase"/>
    <property type="match status" value="1"/>
</dbReference>
<dbReference type="Gene3D" id="3.40.350.10">
    <property type="entry name" value="Creatinase/prolidase N-terminal domain"/>
    <property type="match status" value="1"/>
</dbReference>
<dbReference type="InterPro" id="IPR029149">
    <property type="entry name" value="Creatin/AminoP/Spt16_N"/>
</dbReference>
<comment type="caution">
    <text evidence="6">The sequence shown here is derived from an EMBL/GenBank/DDBJ whole genome shotgun (WGS) entry which is preliminary data.</text>
</comment>
<feature type="domain" description="Peptidase M24" evidence="4">
    <location>
        <begin position="154"/>
        <end position="354"/>
    </location>
</feature>
<reference evidence="6 7" key="1">
    <citation type="submission" date="2019-08" db="EMBL/GenBank/DDBJ databases">
        <title>In-depth cultivation of the pig gut microbiome towards novel bacterial diversity and tailored functional studies.</title>
        <authorList>
            <person name="Wylensek D."/>
            <person name="Hitch T.C.A."/>
            <person name="Clavel T."/>
        </authorList>
    </citation>
    <scope>NUCLEOTIDE SEQUENCE [LARGE SCALE GENOMIC DNA]</scope>
    <source>
        <strain evidence="6 7">CA-Schmier-601-WT-1</strain>
    </source>
</reference>
<dbReference type="Gene3D" id="3.90.230.10">
    <property type="entry name" value="Creatinase/methionine aminopeptidase superfamily"/>
    <property type="match status" value="1"/>
</dbReference>
<dbReference type="InterPro" id="IPR050659">
    <property type="entry name" value="Peptidase_M24B"/>
</dbReference>
<keyword evidence="6" id="KW-0645">Protease</keyword>
<feature type="domain" description="Creatinase N-terminal" evidence="5">
    <location>
        <begin position="10"/>
        <end position="146"/>
    </location>
</feature>
<dbReference type="PANTHER" id="PTHR46112:SF3">
    <property type="entry name" value="AMINOPEPTIDASE YPDF"/>
    <property type="match status" value="1"/>
</dbReference>
<dbReference type="Proteomes" id="UP000469325">
    <property type="component" value="Unassembled WGS sequence"/>
</dbReference>
<proteinExistence type="inferred from homology"/>
<dbReference type="Pfam" id="PF00557">
    <property type="entry name" value="Peptidase_M24"/>
    <property type="match status" value="1"/>
</dbReference>
<evidence type="ECO:0000259" key="5">
    <source>
        <dbReference type="Pfam" id="PF01321"/>
    </source>
</evidence>
<dbReference type="GO" id="GO:0046872">
    <property type="term" value="F:metal ion binding"/>
    <property type="evidence" value="ECO:0007669"/>
    <property type="project" value="UniProtKB-KW"/>
</dbReference>
<dbReference type="InterPro" id="IPR000587">
    <property type="entry name" value="Creatinase_N"/>
</dbReference>
<dbReference type="PANTHER" id="PTHR46112">
    <property type="entry name" value="AMINOPEPTIDASE"/>
    <property type="match status" value="1"/>
</dbReference>
<evidence type="ECO:0000256" key="2">
    <source>
        <dbReference type="ARBA" id="ARBA00022801"/>
    </source>
</evidence>
<name>A0A6N7XFJ4_9ACTN</name>
<dbReference type="InterPro" id="IPR036005">
    <property type="entry name" value="Creatinase/aminopeptidase-like"/>
</dbReference>
<dbReference type="InterPro" id="IPR001131">
    <property type="entry name" value="Peptidase_M24B_aminopep-P_CS"/>
</dbReference>
<dbReference type="EMBL" id="VUNC01000006">
    <property type="protein sequence ID" value="MST73073.1"/>
    <property type="molecule type" value="Genomic_DNA"/>
</dbReference>
<comment type="similarity">
    <text evidence="3">Belongs to the peptidase M24B family.</text>
</comment>
<sequence>MAEAQACAGRVARFRDLMARMGYDAAIVRNNADLRWLTGSARTFDDEVAHTAFVTADGLWLHTDSRYYGIFLDRMGSDTPWQIDEDVIDPAQWAADHTRDSRSRVVAVEDTCDLAFFDAFGAACRADGVECLTPRMHGFIADLRMVKDDEELSLLQRAQDITDDAFRHIVEYIKPGLTEQEVRAELDNYMLTHGADNVSFETIIAAGPNGANPHARPSEYVLREGDMVVMDYGALYHDYHADMTRTVCVGKAGEEQRRVYDVVRRTNEECQAAAHGGVNGLDMQNLAVKIISDAGYGEYFGHGLGHGVGLQIHENPGFSRHYDRVVPSGSIVTIEPGIYLPGKFGVRVEDCGVVADDGYHPFSKIPHDLVEIPC</sequence>
<dbReference type="PROSITE" id="PS00491">
    <property type="entry name" value="PROLINE_PEPTIDASE"/>
    <property type="match status" value="1"/>
</dbReference>
<keyword evidence="1 3" id="KW-0479">Metal-binding</keyword>
<evidence type="ECO:0000259" key="4">
    <source>
        <dbReference type="Pfam" id="PF00557"/>
    </source>
</evidence>
<accession>A0A6N7XFJ4</accession>
<protein>
    <submittedName>
        <fullName evidence="6">Aminopeptidase P family protein</fullName>
    </submittedName>
</protein>
<dbReference type="RefSeq" id="WP_154435712.1">
    <property type="nucleotide sequence ID" value="NZ_VUNC01000006.1"/>
</dbReference>
<gene>
    <name evidence="6" type="ORF">FYJ68_08115</name>
</gene>
<dbReference type="AlphaFoldDB" id="A0A6N7XFJ4"/>
<keyword evidence="2" id="KW-0378">Hydrolase</keyword>
<dbReference type="InterPro" id="IPR000994">
    <property type="entry name" value="Pept_M24"/>
</dbReference>
<evidence type="ECO:0000256" key="3">
    <source>
        <dbReference type="RuleBase" id="RU000590"/>
    </source>
</evidence>